<dbReference type="GO" id="GO:0016779">
    <property type="term" value="F:nucleotidyltransferase activity"/>
    <property type="evidence" value="ECO:0007669"/>
    <property type="project" value="UniProtKB-KW"/>
</dbReference>
<organism evidence="8 9">
    <name type="scientific">Brenthis ino</name>
    <name type="common">lesser marbled fritillary</name>
    <dbReference type="NCBI Taxonomy" id="405034"/>
    <lineage>
        <taxon>Eukaryota</taxon>
        <taxon>Metazoa</taxon>
        <taxon>Ecdysozoa</taxon>
        <taxon>Arthropoda</taxon>
        <taxon>Hexapoda</taxon>
        <taxon>Insecta</taxon>
        <taxon>Pterygota</taxon>
        <taxon>Neoptera</taxon>
        <taxon>Endopterygota</taxon>
        <taxon>Lepidoptera</taxon>
        <taxon>Glossata</taxon>
        <taxon>Ditrysia</taxon>
        <taxon>Papilionoidea</taxon>
        <taxon>Nymphalidae</taxon>
        <taxon>Heliconiinae</taxon>
        <taxon>Argynnini</taxon>
        <taxon>Brenthis</taxon>
    </lineage>
</organism>
<feature type="region of interest" description="Disordered" evidence="6">
    <location>
        <begin position="250"/>
        <end position="271"/>
    </location>
</feature>
<sequence length="530" mass="60650">MDCKRNTFEGAHNVIPEFDPDANSQTAIDWIRKVNETANIYDWNEKQIIYYAIPKLCGYARKWYQGRSTLNLSWRQWQRKILKTFPDDRNYADRLYEMLERKSKRDESLEEYYHDKARLVKMCGVRGRNAVDCIINGIFDNNIRLNAQGSSFKRPSQLLKYLRRISKKTIGLSRKMIPESKNNTLSNKDNSSTQRTINMNATTSYGPRNRFRTVRCYNCTDVGHTAQNCTKPIKRCDKCRRLGHEAQDCQRIGNSGPHQIGDKNSSESNGDTKRVLQITNEDQRNGKYYKSIKLNGAIKTAYIDFGSQCTLIKEEVASESNLVLNKIDLPVIKGFAFGSVLPLGKVMIDIEVDAVKANVDAYVVTNDLLKTDVLIGQSLTELPSVTVYKTSSDLILYCDKSNLDRINIYNSLDISFKGFQSVKVHTDAMNHGLDEKDWDSNISKLQWSLNNTLNKSTDKSPSEIVFGHRTSGQSENILKGAILDITDDNVTENERIEMRQTVQDTIAEKQKRMKESYDKTRAPTRIFKDG</sequence>
<keyword evidence="2" id="KW-0548">Nucleotidyltransferase</keyword>
<evidence type="ECO:0000256" key="3">
    <source>
        <dbReference type="ARBA" id="ARBA00022722"/>
    </source>
</evidence>
<dbReference type="Gene3D" id="3.30.420.10">
    <property type="entry name" value="Ribonuclease H-like superfamily/Ribonuclease H"/>
    <property type="match status" value="1"/>
</dbReference>
<name>A0A8J9UT03_9NEOP</name>
<dbReference type="Gene3D" id="4.10.60.10">
    <property type="entry name" value="Zinc finger, CCHC-type"/>
    <property type="match status" value="1"/>
</dbReference>
<dbReference type="PANTHER" id="PTHR37984">
    <property type="entry name" value="PROTEIN CBG26694"/>
    <property type="match status" value="1"/>
</dbReference>
<evidence type="ECO:0000256" key="5">
    <source>
        <dbReference type="PROSITE-ProRule" id="PRU00047"/>
    </source>
</evidence>
<reference evidence="8" key="1">
    <citation type="submission" date="2021-12" db="EMBL/GenBank/DDBJ databases">
        <authorList>
            <person name="Martin H S."/>
        </authorList>
    </citation>
    <scope>NUCLEOTIDE SEQUENCE</scope>
</reference>
<dbReference type="Gene3D" id="2.40.70.10">
    <property type="entry name" value="Acid Proteases"/>
    <property type="match status" value="1"/>
</dbReference>
<evidence type="ECO:0000256" key="6">
    <source>
        <dbReference type="SAM" id="MobiDB-lite"/>
    </source>
</evidence>
<dbReference type="GO" id="GO:0003676">
    <property type="term" value="F:nucleic acid binding"/>
    <property type="evidence" value="ECO:0007669"/>
    <property type="project" value="InterPro"/>
</dbReference>
<keyword evidence="4" id="KW-0378">Hydrolase</keyword>
<feature type="domain" description="CCHC-type" evidence="7">
    <location>
        <begin position="215"/>
        <end position="231"/>
    </location>
</feature>
<dbReference type="AlphaFoldDB" id="A0A8J9UT03"/>
<keyword evidence="9" id="KW-1185">Reference proteome</keyword>
<protein>
    <recommendedName>
        <fullName evidence="7">CCHC-type domain-containing protein</fullName>
    </recommendedName>
</protein>
<evidence type="ECO:0000313" key="9">
    <source>
        <dbReference type="Proteomes" id="UP000838878"/>
    </source>
</evidence>
<dbReference type="Proteomes" id="UP000838878">
    <property type="component" value="Chromosome 1"/>
</dbReference>
<keyword evidence="4" id="KW-0255">Endonuclease</keyword>
<dbReference type="OrthoDB" id="115435at2759"/>
<dbReference type="InterPro" id="IPR050951">
    <property type="entry name" value="Retrovirus_Pol_polyprotein"/>
</dbReference>
<dbReference type="SUPFAM" id="SSF57756">
    <property type="entry name" value="Retrovirus zinc finger-like domains"/>
    <property type="match status" value="1"/>
</dbReference>
<accession>A0A8J9UT03</accession>
<dbReference type="GO" id="GO:0008270">
    <property type="term" value="F:zinc ion binding"/>
    <property type="evidence" value="ECO:0007669"/>
    <property type="project" value="UniProtKB-KW"/>
</dbReference>
<dbReference type="PANTHER" id="PTHR37984:SF5">
    <property type="entry name" value="PROTEIN NYNRIN-LIKE"/>
    <property type="match status" value="1"/>
</dbReference>
<keyword evidence="1" id="KW-0808">Transferase</keyword>
<feature type="compositionally biased region" description="Basic and acidic residues" evidence="6">
    <location>
        <begin position="260"/>
        <end position="271"/>
    </location>
</feature>
<gene>
    <name evidence="8" type="ORF">BINO364_LOCUS1264</name>
</gene>
<dbReference type="PROSITE" id="PS50158">
    <property type="entry name" value="ZF_CCHC"/>
    <property type="match status" value="1"/>
</dbReference>
<dbReference type="EMBL" id="OV170221">
    <property type="protein sequence ID" value="CAH0714185.1"/>
    <property type="molecule type" value="Genomic_DNA"/>
</dbReference>
<evidence type="ECO:0000256" key="2">
    <source>
        <dbReference type="ARBA" id="ARBA00022695"/>
    </source>
</evidence>
<dbReference type="InterPro" id="IPR036875">
    <property type="entry name" value="Znf_CCHC_sf"/>
</dbReference>
<dbReference type="SMART" id="SM00343">
    <property type="entry name" value="ZnF_C2HC"/>
    <property type="match status" value="2"/>
</dbReference>
<keyword evidence="3" id="KW-0540">Nuclease</keyword>
<feature type="region of interest" description="Disordered" evidence="6">
    <location>
        <begin position="511"/>
        <end position="530"/>
    </location>
</feature>
<keyword evidence="5" id="KW-0862">Zinc</keyword>
<keyword evidence="5" id="KW-0863">Zinc-finger</keyword>
<keyword evidence="5" id="KW-0479">Metal-binding</keyword>
<dbReference type="GO" id="GO:0004519">
    <property type="term" value="F:endonuclease activity"/>
    <property type="evidence" value="ECO:0007669"/>
    <property type="project" value="UniProtKB-KW"/>
</dbReference>
<dbReference type="InterPro" id="IPR001878">
    <property type="entry name" value="Znf_CCHC"/>
</dbReference>
<dbReference type="InterPro" id="IPR036397">
    <property type="entry name" value="RNaseH_sf"/>
</dbReference>
<evidence type="ECO:0000256" key="1">
    <source>
        <dbReference type="ARBA" id="ARBA00022679"/>
    </source>
</evidence>
<dbReference type="InterPro" id="IPR021109">
    <property type="entry name" value="Peptidase_aspartic_dom_sf"/>
</dbReference>
<evidence type="ECO:0000313" key="8">
    <source>
        <dbReference type="EMBL" id="CAH0714185.1"/>
    </source>
</evidence>
<feature type="non-terminal residue" evidence="8">
    <location>
        <position position="530"/>
    </location>
</feature>
<evidence type="ECO:0000256" key="4">
    <source>
        <dbReference type="ARBA" id="ARBA00022759"/>
    </source>
</evidence>
<proteinExistence type="predicted"/>
<evidence type="ECO:0000259" key="7">
    <source>
        <dbReference type="PROSITE" id="PS50158"/>
    </source>
</evidence>